<protein>
    <submittedName>
        <fullName evidence="1">Uncharacterized protein</fullName>
    </submittedName>
</protein>
<proteinExistence type="predicted"/>
<organism evidence="1 3">
    <name type="scientific">Pseudomonas amygdali pv. lachrymans</name>
    <name type="common">Pseudomonas syringae pv. lachrymans</name>
    <dbReference type="NCBI Taxonomy" id="53707"/>
    <lineage>
        <taxon>Bacteria</taxon>
        <taxon>Pseudomonadati</taxon>
        <taxon>Pseudomonadota</taxon>
        <taxon>Gammaproteobacteria</taxon>
        <taxon>Pseudomonadales</taxon>
        <taxon>Pseudomonadaceae</taxon>
        <taxon>Pseudomonas</taxon>
        <taxon>Pseudomonas amygdali</taxon>
    </lineage>
</organism>
<evidence type="ECO:0000313" key="1">
    <source>
        <dbReference type="EMBL" id="KPC17231.1"/>
    </source>
</evidence>
<dbReference type="EMBL" id="LGLK01000057">
    <property type="protein sequence ID" value="KPC18190.1"/>
    <property type="molecule type" value="Genomic_DNA"/>
</dbReference>
<evidence type="ECO:0000313" key="3">
    <source>
        <dbReference type="Proteomes" id="UP000037943"/>
    </source>
</evidence>
<dbReference type="EMBL" id="LGLK01000057">
    <property type="protein sequence ID" value="KPC17231.1"/>
    <property type="molecule type" value="Genomic_DNA"/>
</dbReference>
<dbReference type="Proteomes" id="UP000037943">
    <property type="component" value="Unassembled WGS sequence"/>
</dbReference>
<comment type="caution">
    <text evidence="1">The sequence shown here is derived from an EMBL/GenBank/DDBJ whole genome shotgun (WGS) entry which is preliminary data.</text>
</comment>
<gene>
    <name evidence="1" type="ORF">AC499_0433</name>
    <name evidence="2" type="ORF">AC499_1392</name>
</gene>
<reference evidence="1 3" key="2">
    <citation type="submission" date="2015-10" db="EMBL/GenBank/DDBJ databases">
        <title>Comparative genomics and high-throughput reverse genetic screens identify a new phytobacterial MAMP and an Arabidopsis receptor required for immune elicitation.</title>
        <authorList>
            <person name="Mott G.A."/>
            <person name="Thakur S."/>
            <person name="Wang P.W."/>
            <person name="Desveaux D."/>
            <person name="Guttman D.S."/>
        </authorList>
    </citation>
    <scope>NUCLEOTIDE SEQUENCE [LARGE SCALE GENOMIC DNA]</scope>
    <source>
        <strain evidence="1 3">107</strain>
    </source>
</reference>
<keyword evidence="3" id="KW-1185">Reference proteome</keyword>
<accession>A0ABR5KR90</accession>
<reference evidence="1 3" key="1">
    <citation type="submission" date="2015-07" db="EMBL/GenBank/DDBJ databases">
        <authorList>
            <person name="O'Brien H.E."/>
            <person name="Thakur S."/>
            <person name="Gong Y."/>
            <person name="Wang P.W."/>
            <person name="Guttman D.S."/>
        </authorList>
    </citation>
    <scope>NUCLEOTIDE SEQUENCE [LARGE SCALE GENOMIC DNA]</scope>
    <source>
        <strain evidence="1 3">107</strain>
    </source>
</reference>
<evidence type="ECO:0000313" key="2">
    <source>
        <dbReference type="EMBL" id="KPC18190.1"/>
    </source>
</evidence>
<sequence>MIVMAYAFPLVCAAYMTKAAIDLQEKKSEALETERQSKEF</sequence>
<name>A0ABR5KR90_PSEAV</name>